<dbReference type="SUPFAM" id="SSF53901">
    <property type="entry name" value="Thiolase-like"/>
    <property type="match status" value="2"/>
</dbReference>
<feature type="domain" description="Beta-ketoacyl synthase-like N-terminal" evidence="2">
    <location>
        <begin position="45"/>
        <end position="178"/>
    </location>
</feature>
<organism evidence="3">
    <name type="scientific">hydrothermal vent metagenome</name>
    <dbReference type="NCBI Taxonomy" id="652676"/>
    <lineage>
        <taxon>unclassified sequences</taxon>
        <taxon>metagenomes</taxon>
        <taxon>ecological metagenomes</taxon>
    </lineage>
</organism>
<dbReference type="InterPro" id="IPR014030">
    <property type="entry name" value="Ketoacyl_synth_N"/>
</dbReference>
<proteinExistence type="predicted"/>
<evidence type="ECO:0000256" key="1">
    <source>
        <dbReference type="ARBA" id="ARBA00022679"/>
    </source>
</evidence>
<dbReference type="Gene3D" id="3.40.47.10">
    <property type="match status" value="1"/>
</dbReference>
<dbReference type="PANTHER" id="PTHR11712">
    <property type="entry name" value="POLYKETIDE SYNTHASE-RELATED"/>
    <property type="match status" value="1"/>
</dbReference>
<protein>
    <recommendedName>
        <fullName evidence="2">Beta-ketoacyl synthase-like N-terminal domain-containing protein</fullName>
    </recommendedName>
</protein>
<accession>A0A3B1BZW8</accession>
<dbReference type="PANTHER" id="PTHR11712:SF336">
    <property type="entry name" value="3-OXOACYL-[ACYL-CARRIER-PROTEIN] SYNTHASE, MITOCHONDRIAL"/>
    <property type="match status" value="1"/>
</dbReference>
<reference evidence="3" key="1">
    <citation type="submission" date="2018-06" db="EMBL/GenBank/DDBJ databases">
        <authorList>
            <person name="Zhirakovskaya E."/>
        </authorList>
    </citation>
    <scope>NUCLEOTIDE SEQUENCE</scope>
</reference>
<dbReference type="InterPro" id="IPR016039">
    <property type="entry name" value="Thiolase-like"/>
</dbReference>
<dbReference type="EMBL" id="UOGE01000066">
    <property type="protein sequence ID" value="VAX21362.1"/>
    <property type="molecule type" value="Genomic_DNA"/>
</dbReference>
<dbReference type="AlphaFoldDB" id="A0A3B1BZW8"/>
<dbReference type="GO" id="GO:0004315">
    <property type="term" value="F:3-oxoacyl-[acyl-carrier-protein] synthase activity"/>
    <property type="evidence" value="ECO:0007669"/>
    <property type="project" value="TreeGrafter"/>
</dbReference>
<feature type="non-terminal residue" evidence="3">
    <location>
        <position position="308"/>
    </location>
</feature>
<dbReference type="GO" id="GO:0006633">
    <property type="term" value="P:fatty acid biosynthetic process"/>
    <property type="evidence" value="ECO:0007669"/>
    <property type="project" value="TreeGrafter"/>
</dbReference>
<evidence type="ECO:0000313" key="3">
    <source>
        <dbReference type="EMBL" id="VAX21362.1"/>
    </source>
</evidence>
<gene>
    <name evidence="3" type="ORF">MNBD_NITROSPINAE02-2076</name>
</gene>
<name>A0A3B1BZW8_9ZZZZ</name>
<keyword evidence="1" id="KW-0808">Transferase</keyword>
<dbReference type="Pfam" id="PF00109">
    <property type="entry name" value="ketoacyl-synt"/>
    <property type="match status" value="1"/>
</dbReference>
<evidence type="ECO:0000259" key="2">
    <source>
        <dbReference type="Pfam" id="PF00109"/>
    </source>
</evidence>
<sequence>MKQVVITGVGALSPHGEGVLRMITAVTQGKAGVRIGGPIPKVPLKSKNRRLRLDRISKMALYAAWAALEESRYPYREMGETIGISLGTATGGLDQSIKLVSKLFENELDFAAPMIFPNTVKNAAANQIAIALSIYGTNITFAGGPGSAMQGVKEGMILICAGKERAILAGGLEEIVEKEAEARKNGPTRSGEPAGEGACILLLETLDDALKRGADILAELSIVETGYEEGFASPRMEALYATAMEKTGLSPGETDPAIFQRGAGAATVSAVAPSAGVIFSGESLLAAGITGAGPVAMGAYAIRYGVEG</sequence>
<dbReference type="InterPro" id="IPR000794">
    <property type="entry name" value="Beta-ketoacyl_synthase"/>
</dbReference>